<keyword evidence="2" id="KW-1003">Cell membrane</keyword>
<feature type="domain" description="Putative auto-transporter adhesin head GIN" evidence="9">
    <location>
        <begin position="680"/>
        <end position="865"/>
    </location>
</feature>
<gene>
    <name evidence="12" type="ORF">EU557_15970</name>
</gene>
<feature type="domain" description="PspC-related transmembrane region" evidence="10">
    <location>
        <begin position="333"/>
        <end position="466"/>
    </location>
</feature>
<keyword evidence="13" id="KW-1185">Reference proteome</keyword>
<feature type="transmembrane region" description="Helical" evidence="7">
    <location>
        <begin position="440"/>
        <end position="460"/>
    </location>
</feature>
<feature type="domain" description="Phage shock protein PspC N-terminal" evidence="8">
    <location>
        <begin position="145"/>
        <end position="218"/>
    </location>
</feature>
<evidence type="ECO:0000256" key="6">
    <source>
        <dbReference type="SAM" id="MobiDB-lite"/>
    </source>
</evidence>
<evidence type="ECO:0000256" key="5">
    <source>
        <dbReference type="ARBA" id="ARBA00023136"/>
    </source>
</evidence>
<evidence type="ECO:0000256" key="4">
    <source>
        <dbReference type="ARBA" id="ARBA00022989"/>
    </source>
</evidence>
<dbReference type="InterPro" id="IPR054319">
    <property type="entry name" value="PspC-rel_ToastRack"/>
</dbReference>
<dbReference type="InterPro" id="IPR052027">
    <property type="entry name" value="PspC"/>
</dbReference>
<dbReference type="InterPro" id="IPR021255">
    <property type="entry name" value="DUF2807"/>
</dbReference>
<evidence type="ECO:0000259" key="11">
    <source>
        <dbReference type="Pfam" id="PF22744"/>
    </source>
</evidence>
<evidence type="ECO:0000256" key="2">
    <source>
        <dbReference type="ARBA" id="ARBA00022475"/>
    </source>
</evidence>
<dbReference type="Pfam" id="PF04024">
    <property type="entry name" value="PspC"/>
    <property type="match status" value="2"/>
</dbReference>
<feature type="domain" description="PspC-related ToastRack" evidence="11">
    <location>
        <begin position="499"/>
        <end position="622"/>
    </location>
</feature>
<feature type="transmembrane region" description="Helical" evidence="7">
    <location>
        <begin position="352"/>
        <end position="383"/>
    </location>
</feature>
<proteinExistence type="predicted"/>
<feature type="domain" description="Phage shock protein PspC N-terminal" evidence="8">
    <location>
        <begin position="232"/>
        <end position="289"/>
    </location>
</feature>
<feature type="transmembrane region" description="Helical" evidence="7">
    <location>
        <begin position="259"/>
        <end position="286"/>
    </location>
</feature>
<comment type="caution">
    <text evidence="12">The sequence shown here is derived from an EMBL/GenBank/DDBJ whole genome shotgun (WGS) entry which is preliminary data.</text>
</comment>
<evidence type="ECO:0000259" key="8">
    <source>
        <dbReference type="Pfam" id="PF04024"/>
    </source>
</evidence>
<comment type="subcellular location">
    <subcellularLocation>
        <location evidence="1">Cell membrane</location>
        <topology evidence="1">Single-pass membrane protein</topology>
    </subcellularLocation>
</comment>
<dbReference type="InterPro" id="IPR054321">
    <property type="entry name" value="PspC-rel_TM"/>
</dbReference>
<evidence type="ECO:0000256" key="1">
    <source>
        <dbReference type="ARBA" id="ARBA00004162"/>
    </source>
</evidence>
<name>A0A4Z0MIR0_9BACT</name>
<dbReference type="AlphaFoldDB" id="A0A4Z0MIR0"/>
<reference evidence="12 13" key="1">
    <citation type="submission" date="2019-04" db="EMBL/GenBank/DDBJ databases">
        <authorList>
            <person name="Feng G."/>
            <person name="Zhang J."/>
            <person name="Zhu H."/>
        </authorList>
    </citation>
    <scope>NUCLEOTIDE SEQUENCE [LARGE SCALE GENOMIC DNA]</scope>
    <source>
        <strain evidence="12 13">JCM 19491</strain>
    </source>
</reference>
<dbReference type="Proteomes" id="UP000298284">
    <property type="component" value="Unassembled WGS sequence"/>
</dbReference>
<protein>
    <submittedName>
        <fullName evidence="12">PspC domain-containing protein</fullName>
    </submittedName>
</protein>
<accession>A0A4Z0MIR0</accession>
<evidence type="ECO:0000259" key="10">
    <source>
        <dbReference type="Pfam" id="PF22571"/>
    </source>
</evidence>
<organism evidence="12 13">
    <name type="scientific">Hymenobacter wooponensis</name>
    <dbReference type="NCBI Taxonomy" id="1525360"/>
    <lineage>
        <taxon>Bacteria</taxon>
        <taxon>Pseudomonadati</taxon>
        <taxon>Bacteroidota</taxon>
        <taxon>Cytophagia</taxon>
        <taxon>Cytophagales</taxon>
        <taxon>Hymenobacteraceae</taxon>
        <taxon>Hymenobacter</taxon>
    </lineage>
</organism>
<dbReference type="Pfam" id="PF22571">
    <property type="entry name" value="LiaI-LiaF-TM_PspC"/>
    <property type="match status" value="1"/>
</dbReference>
<dbReference type="GO" id="GO:0005886">
    <property type="term" value="C:plasma membrane"/>
    <property type="evidence" value="ECO:0007669"/>
    <property type="project" value="UniProtKB-SubCell"/>
</dbReference>
<evidence type="ECO:0000259" key="9">
    <source>
        <dbReference type="Pfam" id="PF10988"/>
    </source>
</evidence>
<keyword evidence="5 7" id="KW-0472">Membrane</keyword>
<evidence type="ECO:0000313" key="13">
    <source>
        <dbReference type="Proteomes" id="UP000298284"/>
    </source>
</evidence>
<dbReference type="PANTHER" id="PTHR33885">
    <property type="entry name" value="PHAGE SHOCK PROTEIN C"/>
    <property type="match status" value="1"/>
</dbReference>
<dbReference type="Gene3D" id="2.160.20.120">
    <property type="match status" value="1"/>
</dbReference>
<evidence type="ECO:0000256" key="3">
    <source>
        <dbReference type="ARBA" id="ARBA00022692"/>
    </source>
</evidence>
<dbReference type="RefSeq" id="WP_135531458.1">
    <property type="nucleotide sequence ID" value="NZ_SRKZ01000004.1"/>
</dbReference>
<feature type="transmembrane region" description="Helical" evidence="7">
    <location>
        <begin position="403"/>
        <end position="431"/>
    </location>
</feature>
<dbReference type="EMBL" id="SRKZ01000004">
    <property type="protein sequence ID" value="TGD79712.1"/>
    <property type="molecule type" value="Genomic_DNA"/>
</dbReference>
<feature type="transmembrane region" description="Helical" evidence="7">
    <location>
        <begin position="172"/>
        <end position="189"/>
    </location>
</feature>
<feature type="region of interest" description="Disordered" evidence="6">
    <location>
        <begin position="624"/>
        <end position="671"/>
    </location>
</feature>
<dbReference type="Pfam" id="PF22744">
    <property type="entry name" value="Toast-rack_PspC-Cterm"/>
    <property type="match status" value="1"/>
</dbReference>
<dbReference type="PANTHER" id="PTHR33885:SF3">
    <property type="entry name" value="PHAGE SHOCK PROTEIN C"/>
    <property type="match status" value="1"/>
</dbReference>
<dbReference type="OrthoDB" id="5772680at2"/>
<dbReference type="Pfam" id="PF10988">
    <property type="entry name" value="DUF2807"/>
    <property type="match status" value="1"/>
</dbReference>
<sequence>MKKNISINLQGMIFHIEEDGYEVLGRYLAEVKTHFSGYRGHEEIVADIESRIAELFAARLSSLKQVITLEDVEAMTAKMGRVSDFQSADEAEDDEEILAEAVASGTAQGTYTGTRGTGSGYSAGSGYTTTGGGTTTPPVDEPGTKRLYRDMAHRKVAGVAAGLGNYFAVNPLWIRLGFLALMIVLPIALDNTPFEGFSEKLPAISTLTYIVLWIVLPKRYDATLADEDSAFKKLYRDTDNGKVGGVSAGLAAYFRVDVVLIRILFIVGLFAGGFALPLYIVLWVLLPEAKTASDKLRMRGDAVTLSALDNNIRNNPYAAGSETGTVNNRPVGTFLEDFFTNIRPLINSLGSLIRVFAGGILALTGFGMLLAVTIGLGIGLGIISASDGLDYGPLQPFLLFNDISPWAVLAFFLATGIPALALMLSGIGLLLHRSVLSRTAWLSLLGLWLLGVVGSSVAGIRLGREFQRESEVTQTTALGGLTRPRLVLERRQLDDDKWVDLDIVGIDSAQAPRLERIISAKGSTDSLARRTAATSVMHNLRVLNDSTLSVDDHFTYQPNARYRDQHMQLRLLMPRDRTFRMTEQFADWLREEDYVNGRDPYHPEKFLYRMNGNKVECINCTEADLRGGRDSDDENSDDYDQGREDRESDGDVNLSFGSVEPINTDESSYGSERQRFDEADFDHVSIVGGYHVVVRQNANYSVRAAGDGQALRDIKVERNGRELTISPRNRDLFDSHNSDEDEVLLIIETPELNDLGLVGGTRAEVNGFNSGDLRVQQAGGSQLRFRGDIKELKLELAGGCQVALQGTADNLKVSGTGACEVAGAEFTARRADVDAIGASKVRVHVTDELKANAVGASLIEYSGRPSSVKREAIGAASIRAVD</sequence>
<evidence type="ECO:0000313" key="12">
    <source>
        <dbReference type="EMBL" id="TGD79712.1"/>
    </source>
</evidence>
<keyword evidence="3 7" id="KW-0812">Transmembrane</keyword>
<evidence type="ECO:0000256" key="7">
    <source>
        <dbReference type="SAM" id="Phobius"/>
    </source>
</evidence>
<keyword evidence="4 7" id="KW-1133">Transmembrane helix</keyword>
<dbReference type="InterPro" id="IPR007168">
    <property type="entry name" value="Phageshock_PspC_N"/>
</dbReference>